<name>A0A4U6X189_9PEZI</name>
<keyword evidence="2" id="KW-0732">Signal</keyword>
<organism evidence="3 4">
    <name type="scientific">Colletotrichum tanaceti</name>
    <dbReference type="NCBI Taxonomy" id="1306861"/>
    <lineage>
        <taxon>Eukaryota</taxon>
        <taxon>Fungi</taxon>
        <taxon>Dikarya</taxon>
        <taxon>Ascomycota</taxon>
        <taxon>Pezizomycotina</taxon>
        <taxon>Sordariomycetes</taxon>
        <taxon>Hypocreomycetidae</taxon>
        <taxon>Glomerellales</taxon>
        <taxon>Glomerellaceae</taxon>
        <taxon>Colletotrichum</taxon>
        <taxon>Colletotrichum destructivum species complex</taxon>
    </lineage>
</organism>
<feature type="compositionally biased region" description="Acidic residues" evidence="1">
    <location>
        <begin position="192"/>
        <end position="216"/>
    </location>
</feature>
<dbReference type="Proteomes" id="UP000310108">
    <property type="component" value="Unassembled WGS sequence"/>
</dbReference>
<protein>
    <submittedName>
        <fullName evidence="3">Uncharacterized protein</fullName>
    </submittedName>
</protein>
<gene>
    <name evidence="3" type="ORF">CTA1_7170</name>
</gene>
<evidence type="ECO:0000256" key="1">
    <source>
        <dbReference type="SAM" id="MobiDB-lite"/>
    </source>
</evidence>
<accession>A0A4U6X189</accession>
<dbReference type="EMBL" id="PJEX01000802">
    <property type="protein sequence ID" value="TKW48663.1"/>
    <property type="molecule type" value="Genomic_DNA"/>
</dbReference>
<evidence type="ECO:0000313" key="3">
    <source>
        <dbReference type="EMBL" id="TKW48663.1"/>
    </source>
</evidence>
<feature type="region of interest" description="Disordered" evidence="1">
    <location>
        <begin position="103"/>
        <end position="216"/>
    </location>
</feature>
<evidence type="ECO:0000256" key="2">
    <source>
        <dbReference type="SAM" id="SignalP"/>
    </source>
</evidence>
<feature type="compositionally biased region" description="Polar residues" evidence="1">
    <location>
        <begin position="142"/>
        <end position="174"/>
    </location>
</feature>
<sequence>MYFINVLVGTLAAIAAAIPVVVSPYLPQPPAQALKDGMPTEGLNFKANNGDELRIQPRNKTAVDILDLDDQDAGGPSAALGTTQTHLRKKNTYGLLTIVARATKSGGSSKSGQKSGNQKSGQKSGTTTKTGSGNTKQGTSQNQRTGAQKKPTSTQKQPTGGQKPRTGTQNSGNPKSGEKVKPTASKPKKGEDQEEDQEEEEEEEQEEYQEEDQVEE</sequence>
<reference evidence="3 4" key="1">
    <citation type="journal article" date="2019" name="PLoS ONE">
        <title>Comparative genome analysis indicates high evolutionary potential of pathogenicity genes in Colletotrichum tanaceti.</title>
        <authorList>
            <person name="Lelwala R.V."/>
            <person name="Korhonen P.K."/>
            <person name="Young N.D."/>
            <person name="Scott J.B."/>
            <person name="Ades P.A."/>
            <person name="Gasser R.B."/>
            <person name="Taylor P.W.J."/>
        </authorList>
    </citation>
    <scope>NUCLEOTIDE SEQUENCE [LARGE SCALE GENOMIC DNA]</scope>
    <source>
        <strain evidence="3">BRIP57314</strain>
    </source>
</reference>
<feature type="chain" id="PRO_5020499774" evidence="2">
    <location>
        <begin position="18"/>
        <end position="216"/>
    </location>
</feature>
<feature type="compositionally biased region" description="Low complexity" evidence="1">
    <location>
        <begin position="104"/>
        <end position="141"/>
    </location>
</feature>
<dbReference type="AlphaFoldDB" id="A0A4U6X189"/>
<feature type="signal peptide" evidence="2">
    <location>
        <begin position="1"/>
        <end position="17"/>
    </location>
</feature>
<proteinExistence type="predicted"/>
<evidence type="ECO:0000313" key="4">
    <source>
        <dbReference type="Proteomes" id="UP000310108"/>
    </source>
</evidence>
<keyword evidence="4" id="KW-1185">Reference proteome</keyword>
<comment type="caution">
    <text evidence="3">The sequence shown here is derived from an EMBL/GenBank/DDBJ whole genome shotgun (WGS) entry which is preliminary data.</text>
</comment>